<organism evidence="1 2">
    <name type="scientific">Paraburkholderia piptadeniae</name>
    <dbReference type="NCBI Taxonomy" id="1701573"/>
    <lineage>
        <taxon>Bacteria</taxon>
        <taxon>Pseudomonadati</taxon>
        <taxon>Pseudomonadota</taxon>
        <taxon>Betaproteobacteria</taxon>
        <taxon>Burkholderiales</taxon>
        <taxon>Burkholderiaceae</taxon>
        <taxon>Paraburkholderia</taxon>
    </lineage>
</organism>
<keyword evidence="2" id="KW-1185">Reference proteome</keyword>
<proteinExistence type="predicted"/>
<evidence type="ECO:0000313" key="2">
    <source>
        <dbReference type="Proteomes" id="UP000195569"/>
    </source>
</evidence>
<dbReference type="Proteomes" id="UP000195569">
    <property type="component" value="Unassembled WGS sequence"/>
</dbReference>
<gene>
    <name evidence="1" type="ORF">BN2476_920003</name>
</gene>
<sequence length="73" mass="8098">MPYTASRCCLKHTTFVRTNELASIRLAYRTGSKKRLGAAIIGFASRAGLYLKGVDIVPGYQEKPRASPPFFTF</sequence>
<protein>
    <submittedName>
        <fullName evidence="1">Uncharacterized protein</fullName>
    </submittedName>
</protein>
<dbReference type="AlphaFoldDB" id="A0A1N7STL2"/>
<dbReference type="EMBL" id="CYGY02000092">
    <property type="protein sequence ID" value="SIT50694.1"/>
    <property type="molecule type" value="Genomic_DNA"/>
</dbReference>
<accession>A0A1N7STL2</accession>
<comment type="caution">
    <text evidence="1">The sequence shown here is derived from an EMBL/GenBank/DDBJ whole genome shotgun (WGS) entry which is preliminary data.</text>
</comment>
<name>A0A1N7STL2_9BURK</name>
<reference evidence="1" key="1">
    <citation type="submission" date="2016-12" db="EMBL/GenBank/DDBJ databases">
        <authorList>
            <person name="Moulin L."/>
        </authorList>
    </citation>
    <scope>NUCLEOTIDE SEQUENCE [LARGE SCALE GENOMIC DNA]</scope>
    <source>
        <strain evidence="1">STM 7183</strain>
    </source>
</reference>
<evidence type="ECO:0000313" key="1">
    <source>
        <dbReference type="EMBL" id="SIT50694.1"/>
    </source>
</evidence>